<evidence type="ECO:0000313" key="2">
    <source>
        <dbReference type="Proteomes" id="UP000018040"/>
    </source>
</evidence>
<reference evidence="2" key="1">
    <citation type="submission" date="2012-02" db="EMBL/GenBank/DDBJ databases">
        <title>Genome sequencing of Giardia lamblia Genotypes A2 and B isolates (DH and GS) and comparative analysis with the genomes of Genotypes A1 and E (WB and Pig).</title>
        <authorList>
            <person name="Adam R."/>
            <person name="Dahlstrom E."/>
            <person name="Martens C."/>
            <person name="Bruno D."/>
            <person name="Barbian K."/>
            <person name="Porcella S.F."/>
            <person name="Nash T."/>
        </authorList>
    </citation>
    <scope>NUCLEOTIDE SEQUENCE</scope>
    <source>
        <strain evidence="2">GS</strain>
    </source>
</reference>
<organism evidence="1 2">
    <name type="scientific">Giardia intestinalis</name>
    <name type="common">Giardia lamblia</name>
    <dbReference type="NCBI Taxonomy" id="5741"/>
    <lineage>
        <taxon>Eukaryota</taxon>
        <taxon>Metamonada</taxon>
        <taxon>Diplomonadida</taxon>
        <taxon>Hexamitidae</taxon>
        <taxon>Giardiinae</taxon>
        <taxon>Giardia</taxon>
    </lineage>
</organism>
<sequence>VCREARGGACVMYREMGADEEYSVDGRRNETQGSSAQNSMQGAERVRETACAQGSNAGECKTCGATIGADTYCSACNGENYAPVDGVCVDASTSPGNTFCTKGSSGTCSACKGASFMYKGGCYQTGNQNPGNTLCTTASEGKCTKAAEGYFVPPGATADKQSVISCSESTPVTLADGKQYKGVSNCLVCTAPTTTESTPNLAVCTTCTDGKYGSDCAGTCHLDCKTCAGGNTNDKCTSCKSTGKTYFKKGDGETGECVEKASCNGSYFPTTM</sequence>
<name>V6TS92_GIAIN</name>
<dbReference type="InterPro" id="IPR006212">
    <property type="entry name" value="Furin_repeat"/>
</dbReference>
<dbReference type="Pfam" id="PF03302">
    <property type="entry name" value="VSP"/>
    <property type="match status" value="1"/>
</dbReference>
<dbReference type="Proteomes" id="UP000018040">
    <property type="component" value="Unassembled WGS sequence"/>
</dbReference>
<dbReference type="AlphaFoldDB" id="V6TS92"/>
<dbReference type="PANTHER" id="PTHR23275">
    <property type="entry name" value="CABRIOLET.-RELATED"/>
    <property type="match status" value="1"/>
</dbReference>
<dbReference type="PANTHER" id="PTHR23275:SF100">
    <property type="entry name" value="EGF-LIKE DOMAIN-CONTAINING PROTEIN"/>
    <property type="match status" value="1"/>
</dbReference>
<feature type="non-terminal residue" evidence="1">
    <location>
        <position position="1"/>
    </location>
</feature>
<dbReference type="EMBL" id="AHHH01000127">
    <property type="protein sequence ID" value="ESU41459.1"/>
    <property type="molecule type" value="Genomic_DNA"/>
</dbReference>
<comment type="caution">
    <text evidence="1">The sequence shown here is derived from an EMBL/GenBank/DDBJ whole genome shotgun (WGS) entry which is preliminary data.</text>
</comment>
<dbReference type="InterPro" id="IPR005127">
    <property type="entry name" value="Giardia_VSP"/>
</dbReference>
<gene>
    <name evidence="1" type="ORF">GSB_153735</name>
</gene>
<dbReference type="SUPFAM" id="SSF57184">
    <property type="entry name" value="Growth factor receptor domain"/>
    <property type="match status" value="1"/>
</dbReference>
<evidence type="ECO:0000313" key="1">
    <source>
        <dbReference type="EMBL" id="ESU41459.1"/>
    </source>
</evidence>
<dbReference type="InterPro" id="IPR009030">
    <property type="entry name" value="Growth_fac_rcpt_cys_sf"/>
</dbReference>
<accession>V6TS92</accession>
<proteinExistence type="predicted"/>
<reference evidence="1 2" key="2">
    <citation type="journal article" date="2013" name="Genome Biol. Evol.">
        <title>Genome sequencing of Giardia lamblia genotypes A2 and B isolates (DH and GS) and comparative analysis with the genomes of genotypes A1 and E (WB and Pig).</title>
        <authorList>
            <person name="Adam R.D."/>
            <person name="Dahlstrom E.W."/>
            <person name="Martens C.A."/>
            <person name="Bruno D.P."/>
            <person name="Barbian K.D."/>
            <person name="Ricklefs S.M."/>
            <person name="Hernandez M.M."/>
            <person name="Narla N.P."/>
            <person name="Patel R.B."/>
            <person name="Porcella S.F."/>
            <person name="Nash T.E."/>
        </authorList>
    </citation>
    <scope>NUCLEOTIDE SEQUENCE [LARGE SCALE GENOMIC DNA]</scope>
    <source>
        <strain evidence="1 2">GS</strain>
    </source>
</reference>
<protein>
    <submittedName>
        <fullName evidence="1">Kinesin-like protein KIP3</fullName>
    </submittedName>
</protein>
<dbReference type="SMART" id="SM00261">
    <property type="entry name" value="FU"/>
    <property type="match status" value="1"/>
</dbReference>
<dbReference type="InterPro" id="IPR052798">
    <property type="entry name" value="Giardia_VSA"/>
</dbReference>